<feature type="transmembrane region" description="Helical" evidence="2">
    <location>
        <begin position="146"/>
        <end position="165"/>
    </location>
</feature>
<gene>
    <name evidence="4" type="ORF">QTN89_17325</name>
</gene>
<keyword evidence="2" id="KW-0472">Membrane</keyword>
<evidence type="ECO:0000313" key="4">
    <source>
        <dbReference type="EMBL" id="MDM4017211.1"/>
    </source>
</evidence>
<sequence length="166" mass="17023">MDLQPVSILAMIALTSIATYVDLKERRIPNALTVSAALGGVAWGAYSGGLAGLLASIGGFAVGFGILLALWLIGGGGGGDVKLMGAVGAWLGPLPTLIVFLGSTLFAIICTLVLMVWNASASHQGGHPTVLSQDDANEPPVAKQSIPYALPVALSIWSLIVFQTIR</sequence>
<name>A0ABT7PL40_9BACT</name>
<dbReference type="Proteomes" id="UP001239462">
    <property type="component" value="Unassembled WGS sequence"/>
</dbReference>
<feature type="transmembrane region" description="Helical" evidence="2">
    <location>
        <begin position="94"/>
        <end position="117"/>
    </location>
</feature>
<keyword evidence="2" id="KW-0812">Transmembrane</keyword>
<keyword evidence="5" id="KW-1185">Reference proteome</keyword>
<dbReference type="GO" id="GO:0016787">
    <property type="term" value="F:hydrolase activity"/>
    <property type="evidence" value="ECO:0007669"/>
    <property type="project" value="UniProtKB-KW"/>
</dbReference>
<accession>A0ABT7PL40</accession>
<dbReference type="EMBL" id="JASZZN010000012">
    <property type="protein sequence ID" value="MDM4017211.1"/>
    <property type="molecule type" value="Genomic_DNA"/>
</dbReference>
<dbReference type="PANTHER" id="PTHR30487:SF0">
    <property type="entry name" value="PREPILIN LEADER PEPTIDASE_N-METHYLTRANSFERASE-RELATED"/>
    <property type="match status" value="1"/>
</dbReference>
<evidence type="ECO:0000259" key="3">
    <source>
        <dbReference type="Pfam" id="PF01478"/>
    </source>
</evidence>
<evidence type="ECO:0000256" key="1">
    <source>
        <dbReference type="ARBA" id="ARBA00005801"/>
    </source>
</evidence>
<dbReference type="RefSeq" id="WP_149499795.1">
    <property type="nucleotide sequence ID" value="NZ_JAJMQV010000177.1"/>
</dbReference>
<evidence type="ECO:0000256" key="2">
    <source>
        <dbReference type="SAM" id="Phobius"/>
    </source>
</evidence>
<dbReference type="InterPro" id="IPR050882">
    <property type="entry name" value="Prepilin_peptidase/N-MTase"/>
</dbReference>
<keyword evidence="4" id="KW-0378">Hydrolase</keyword>
<dbReference type="PANTHER" id="PTHR30487">
    <property type="entry name" value="TYPE 4 PREPILIN-LIKE PROTEINS LEADER PEPTIDE-PROCESSING ENZYME"/>
    <property type="match status" value="1"/>
</dbReference>
<protein>
    <submittedName>
        <fullName evidence="4">A24 family peptidase</fullName>
        <ecNumber evidence="4">3.4.23.-</ecNumber>
    </submittedName>
</protein>
<dbReference type="Pfam" id="PF01478">
    <property type="entry name" value="Peptidase_A24"/>
    <property type="match status" value="1"/>
</dbReference>
<feature type="transmembrane region" description="Helical" evidence="2">
    <location>
        <begin position="6"/>
        <end position="23"/>
    </location>
</feature>
<dbReference type="Gene3D" id="1.20.120.1220">
    <property type="match status" value="1"/>
</dbReference>
<proteinExistence type="inferred from homology"/>
<evidence type="ECO:0000313" key="5">
    <source>
        <dbReference type="Proteomes" id="UP001239462"/>
    </source>
</evidence>
<keyword evidence="2" id="KW-1133">Transmembrane helix</keyword>
<feature type="transmembrane region" description="Helical" evidence="2">
    <location>
        <begin position="30"/>
        <end position="46"/>
    </location>
</feature>
<dbReference type="EC" id="3.4.23.-" evidence="4"/>
<organism evidence="4 5">
    <name type="scientific">Roseiconus lacunae</name>
    <dbReference type="NCBI Taxonomy" id="2605694"/>
    <lineage>
        <taxon>Bacteria</taxon>
        <taxon>Pseudomonadati</taxon>
        <taxon>Planctomycetota</taxon>
        <taxon>Planctomycetia</taxon>
        <taxon>Pirellulales</taxon>
        <taxon>Pirellulaceae</taxon>
        <taxon>Roseiconus</taxon>
    </lineage>
</organism>
<comment type="caution">
    <text evidence="4">The sequence shown here is derived from an EMBL/GenBank/DDBJ whole genome shotgun (WGS) entry which is preliminary data.</text>
</comment>
<comment type="similarity">
    <text evidence="1">Belongs to the peptidase A24 family.</text>
</comment>
<reference evidence="4 5" key="1">
    <citation type="submission" date="2023-06" db="EMBL/GenBank/DDBJ databases">
        <title>Roseiconus lacunae JC819 isolated from Gulf of Mannar region, Tamil Nadu.</title>
        <authorList>
            <person name="Pk S."/>
            <person name="Ch S."/>
            <person name="Ch V.R."/>
        </authorList>
    </citation>
    <scope>NUCLEOTIDE SEQUENCE [LARGE SCALE GENOMIC DNA]</scope>
    <source>
        <strain evidence="4 5">JC819</strain>
    </source>
</reference>
<dbReference type="InterPro" id="IPR000045">
    <property type="entry name" value="Prepilin_IV_endopep_pep"/>
</dbReference>
<feature type="transmembrane region" description="Helical" evidence="2">
    <location>
        <begin position="52"/>
        <end position="73"/>
    </location>
</feature>
<feature type="domain" description="Prepilin type IV endopeptidase peptidase" evidence="3">
    <location>
        <begin position="10"/>
        <end position="111"/>
    </location>
</feature>